<dbReference type="InterPro" id="IPR050706">
    <property type="entry name" value="Cyclic-di-GMP_PDE-like"/>
</dbReference>
<keyword evidence="2" id="KW-0812">Transmembrane</keyword>
<dbReference type="EMBL" id="CP014226">
    <property type="protein sequence ID" value="AMD01505.1"/>
    <property type="molecule type" value="Genomic_DNA"/>
</dbReference>
<feature type="transmembrane region" description="Helical" evidence="2">
    <location>
        <begin position="183"/>
        <end position="207"/>
    </location>
</feature>
<dbReference type="AlphaFoldDB" id="A0A0X8HFA1"/>
<evidence type="ECO:0000259" key="4">
    <source>
        <dbReference type="PROSITE" id="PS50887"/>
    </source>
</evidence>
<dbReference type="InterPro" id="IPR043128">
    <property type="entry name" value="Rev_trsase/Diguanyl_cyclase"/>
</dbReference>
<dbReference type="Pfam" id="PF00563">
    <property type="entry name" value="EAL"/>
    <property type="match status" value="1"/>
</dbReference>
<dbReference type="InterPro" id="IPR000160">
    <property type="entry name" value="GGDEF_dom"/>
</dbReference>
<reference evidence="5 6" key="2">
    <citation type="submission" date="2016-02" db="EMBL/GenBank/DDBJ databases">
        <authorList>
            <person name="Wen L."/>
            <person name="He K."/>
            <person name="Yang H."/>
        </authorList>
    </citation>
    <scope>NUCLEOTIDE SEQUENCE [LARGE SCALE GENOMIC DNA]</scope>
    <source>
        <strain evidence="5 6">AGD 8-3</strain>
    </source>
</reference>
<dbReference type="GO" id="GO:0071111">
    <property type="term" value="F:cyclic-guanylate-specific phosphodiesterase activity"/>
    <property type="evidence" value="ECO:0007669"/>
    <property type="project" value="InterPro"/>
</dbReference>
<feature type="domain" description="GGDEF" evidence="4">
    <location>
        <begin position="476"/>
        <end position="610"/>
    </location>
</feature>
<evidence type="ECO:0000313" key="6">
    <source>
        <dbReference type="Proteomes" id="UP000063387"/>
    </source>
</evidence>
<keyword evidence="6" id="KW-1185">Reference proteome</keyword>
<name>A0A0X8HFA1_9GAMM</name>
<dbReference type="PATRIC" id="fig|507626.3.peg.2442"/>
<dbReference type="InterPro" id="IPR029787">
    <property type="entry name" value="Nucleotide_cyclase"/>
</dbReference>
<dbReference type="CDD" id="cd01949">
    <property type="entry name" value="GGDEF"/>
    <property type="match status" value="1"/>
</dbReference>
<dbReference type="SUPFAM" id="SSF55073">
    <property type="entry name" value="Nucleotide cyclase"/>
    <property type="match status" value="1"/>
</dbReference>
<evidence type="ECO:0000259" key="3">
    <source>
        <dbReference type="PROSITE" id="PS50883"/>
    </source>
</evidence>
<keyword evidence="2" id="KW-0472">Membrane</keyword>
<dbReference type="Proteomes" id="UP000063387">
    <property type="component" value="Chromosome"/>
</dbReference>
<dbReference type="Pfam" id="PF00990">
    <property type="entry name" value="GGDEF"/>
    <property type="match status" value="1"/>
</dbReference>
<dbReference type="Gene3D" id="3.30.450.290">
    <property type="match status" value="1"/>
</dbReference>
<dbReference type="SMART" id="SM00267">
    <property type="entry name" value="GGDEF"/>
    <property type="match status" value="1"/>
</dbReference>
<proteinExistence type="predicted"/>
<gene>
    <name evidence="5" type="primary">cph2_16</name>
    <name evidence="5" type="ORF">LOKO_02445</name>
</gene>
<dbReference type="InterPro" id="IPR001633">
    <property type="entry name" value="EAL_dom"/>
</dbReference>
<organism evidence="5 6">
    <name type="scientific">Halomonas chromatireducens</name>
    <dbReference type="NCBI Taxonomy" id="507626"/>
    <lineage>
        <taxon>Bacteria</taxon>
        <taxon>Pseudomonadati</taxon>
        <taxon>Pseudomonadota</taxon>
        <taxon>Gammaproteobacteria</taxon>
        <taxon>Oceanospirillales</taxon>
        <taxon>Halomonadaceae</taxon>
        <taxon>Halomonas</taxon>
    </lineage>
</organism>
<evidence type="ECO:0000256" key="2">
    <source>
        <dbReference type="SAM" id="Phobius"/>
    </source>
</evidence>
<feature type="transmembrane region" description="Helical" evidence="2">
    <location>
        <begin position="20"/>
        <end position="42"/>
    </location>
</feature>
<comment type="cofactor">
    <cofactor evidence="1">
        <name>Mg(2+)</name>
        <dbReference type="ChEBI" id="CHEBI:18420"/>
    </cofactor>
</comment>
<dbReference type="CDD" id="cd01948">
    <property type="entry name" value="EAL"/>
    <property type="match status" value="1"/>
</dbReference>
<dbReference type="PROSITE" id="PS50883">
    <property type="entry name" value="EAL"/>
    <property type="match status" value="1"/>
</dbReference>
<keyword evidence="2" id="KW-1133">Transmembrane helix</keyword>
<accession>A0A0X8HFA1</accession>
<dbReference type="Gene3D" id="3.20.20.450">
    <property type="entry name" value="EAL domain"/>
    <property type="match status" value="1"/>
</dbReference>
<dbReference type="PANTHER" id="PTHR33121:SF71">
    <property type="entry name" value="OXYGEN SENSOR PROTEIN DOSP"/>
    <property type="match status" value="1"/>
</dbReference>
<evidence type="ECO:0000256" key="1">
    <source>
        <dbReference type="ARBA" id="ARBA00001946"/>
    </source>
</evidence>
<dbReference type="PANTHER" id="PTHR33121">
    <property type="entry name" value="CYCLIC DI-GMP PHOSPHODIESTERASE PDEF"/>
    <property type="match status" value="1"/>
</dbReference>
<dbReference type="SUPFAM" id="SSF141868">
    <property type="entry name" value="EAL domain-like"/>
    <property type="match status" value="1"/>
</dbReference>
<dbReference type="STRING" id="507626.LOKO_02445"/>
<sequence>MLTMARSLFTCFRTLKGFVLMAILSASLAVFLGVTLVATLLYEDILARQAEQTSETLARQSFNAMLQVMRQGWNREQMEAFVEETRRAHEGSGYRFEFYRGDRVAERYGEVEQPDMDIVILSALASGGERVWREDGTVRRIMPLIARSDCLTCHQNAASGDVLGVIDIQHDMAPISREMRQNYVAMFIVASLLILLLAAAISTLFAGRIRDSLEAFRSRLAVVNSVEDFRQLDVSDIDVHFRELDSAYQHVNALVGRLKDVAVDKDILEFEIRLLSKFIITSEVVRDWREFIKELLAEINTIMPAHTLVTIFQVEEEGYELEVFWYHEVVVETRETFERILTQLVEAKPHGVGPTVLKVFHHSVHPCGEGVPLAAELTAEDIRLQTKSLLLEAPKIGGIVGIGVQSDLAQDPIRHIVIEGILSTLLNLVGSVKAIYKYTRDLEFYATRDPLTQLHNQRIFKDMLNYEVGRSTRHQDHFSLLMLDLDNFKHVNDRHGHAFGDQFLQAVAETLSASVRPGDFLARYGGDEFTIILPETEQQQAYSVGLRIADSLTSQVLTAPDGSTVRATTSIGIASYPNHASNPHDLFLMADNMMYKAKRKGKNCIALPDSEEVAAVFREVGEKNQMVLSALEEQRIVPYFQPIADVRTGEVNIHELLMRIQVDDRIVPAGEFIDIAESIGVIHKMDYLLIEKAFAQIHEQGYEGMLFINLSPKSLIIGEFISHIHQLAIDYDILPERIVFELTERETVSNLKLLEKFVLDLKLEGFNFAIDDFGSGYSSFRYLKQFPIDMIKIEGEFIRNMLNDEKYMAFVKSIVTLAQSLGVSTVAEFIEDEEVLAAVAALGIDFGQGYHLGRPARDFARTCQVRDSTHAVGTPGNAVMAQACPESDRE</sequence>
<dbReference type="PROSITE" id="PS50887">
    <property type="entry name" value="GGDEF"/>
    <property type="match status" value="1"/>
</dbReference>
<dbReference type="InterPro" id="IPR035919">
    <property type="entry name" value="EAL_sf"/>
</dbReference>
<dbReference type="OrthoDB" id="9816034at2"/>
<dbReference type="Gene3D" id="3.30.70.270">
    <property type="match status" value="1"/>
</dbReference>
<protein>
    <submittedName>
        <fullName evidence="5">Phytochrome-like protein cph2</fullName>
    </submittedName>
</protein>
<reference evidence="5 6" key="1">
    <citation type="journal article" date="2016" name="Genome Announc.">
        <title>Draft Genome Sequence of 'Halomonas chromatireducens' Strain AGD 8-3, a Haloalkaliphilic Chromate- and Selenite-Reducing Gammaproteobacterium.</title>
        <authorList>
            <person name="Sharko F.S."/>
            <person name="Shapovalova A.A."/>
            <person name="Tsygankova S.V."/>
            <person name="Komova A.V."/>
            <person name="Boulygina E.S."/>
            <person name="Teslyuk A.B."/>
            <person name="Gotovtsev P.M."/>
            <person name="Namsaraev Z.B."/>
            <person name="Khijniak T.V."/>
            <person name="Nedoluzhko A.V."/>
            <person name="Vasilov R.G."/>
        </authorList>
    </citation>
    <scope>NUCLEOTIDE SEQUENCE [LARGE SCALE GENOMIC DNA]</scope>
    <source>
        <strain evidence="5 6">AGD 8-3</strain>
    </source>
</reference>
<feature type="domain" description="EAL" evidence="3">
    <location>
        <begin position="620"/>
        <end position="869"/>
    </location>
</feature>
<dbReference type="KEGG" id="hco:LOKO_02445"/>
<evidence type="ECO:0000313" key="5">
    <source>
        <dbReference type="EMBL" id="AMD01505.1"/>
    </source>
</evidence>
<dbReference type="SMART" id="SM00052">
    <property type="entry name" value="EAL"/>
    <property type="match status" value="1"/>
</dbReference>
<dbReference type="FunFam" id="3.30.70.270:FF:000001">
    <property type="entry name" value="Diguanylate cyclase domain protein"/>
    <property type="match status" value="1"/>
</dbReference>
<dbReference type="NCBIfam" id="TIGR00254">
    <property type="entry name" value="GGDEF"/>
    <property type="match status" value="1"/>
</dbReference>